<proteinExistence type="predicted"/>
<dbReference type="Proteomes" id="UP001055153">
    <property type="component" value="Unassembled WGS sequence"/>
</dbReference>
<dbReference type="RefSeq" id="WP_283206043.1">
    <property type="nucleotide sequence ID" value="NZ_BPQQ01000075.1"/>
</dbReference>
<dbReference type="EMBL" id="BPQQ01000075">
    <property type="protein sequence ID" value="GJE03374.1"/>
    <property type="molecule type" value="Genomic_DNA"/>
</dbReference>
<gene>
    <name evidence="2" type="ORF">GMJLKIPL_5328</name>
</gene>
<organism evidence="2 3">
    <name type="scientific">Methylobacterium isbiliense</name>
    <dbReference type="NCBI Taxonomy" id="315478"/>
    <lineage>
        <taxon>Bacteria</taxon>
        <taxon>Pseudomonadati</taxon>
        <taxon>Pseudomonadota</taxon>
        <taxon>Alphaproteobacteria</taxon>
        <taxon>Hyphomicrobiales</taxon>
        <taxon>Methylobacteriaceae</taxon>
        <taxon>Methylobacterium</taxon>
    </lineage>
</organism>
<feature type="transmembrane region" description="Helical" evidence="1">
    <location>
        <begin position="18"/>
        <end position="38"/>
    </location>
</feature>
<protein>
    <submittedName>
        <fullName evidence="2">Uncharacterized protein</fullName>
    </submittedName>
</protein>
<keyword evidence="1" id="KW-0812">Transmembrane</keyword>
<comment type="caution">
    <text evidence="2">The sequence shown here is derived from an EMBL/GenBank/DDBJ whole genome shotgun (WGS) entry which is preliminary data.</text>
</comment>
<reference evidence="2" key="1">
    <citation type="journal article" date="2021" name="Front. Microbiol.">
        <title>Comprehensive Comparative Genomics and Phenotyping of Methylobacterium Species.</title>
        <authorList>
            <person name="Alessa O."/>
            <person name="Ogura Y."/>
            <person name="Fujitani Y."/>
            <person name="Takami H."/>
            <person name="Hayashi T."/>
            <person name="Sahin N."/>
            <person name="Tani A."/>
        </authorList>
    </citation>
    <scope>NUCLEOTIDE SEQUENCE</scope>
    <source>
        <strain evidence="2">DSM 17168</strain>
    </source>
</reference>
<keyword evidence="1" id="KW-1133">Transmembrane helix</keyword>
<evidence type="ECO:0000313" key="3">
    <source>
        <dbReference type="Proteomes" id="UP001055153"/>
    </source>
</evidence>
<evidence type="ECO:0000256" key="1">
    <source>
        <dbReference type="SAM" id="Phobius"/>
    </source>
</evidence>
<keyword evidence="1" id="KW-0472">Membrane</keyword>
<keyword evidence="3" id="KW-1185">Reference proteome</keyword>
<sequence>MAPPSHKPERTTNTVRPALLGIALLVIVVALVLYAIGFSPR</sequence>
<reference evidence="2" key="2">
    <citation type="submission" date="2021-08" db="EMBL/GenBank/DDBJ databases">
        <authorList>
            <person name="Tani A."/>
            <person name="Ola A."/>
            <person name="Ogura Y."/>
            <person name="Katsura K."/>
            <person name="Hayashi T."/>
        </authorList>
    </citation>
    <scope>NUCLEOTIDE SEQUENCE</scope>
    <source>
        <strain evidence="2">DSM 17168</strain>
    </source>
</reference>
<accession>A0ABQ4SJI5</accession>
<evidence type="ECO:0000313" key="2">
    <source>
        <dbReference type="EMBL" id="GJE03374.1"/>
    </source>
</evidence>
<name>A0ABQ4SJI5_9HYPH</name>